<evidence type="ECO:0000313" key="3">
    <source>
        <dbReference type="Proteomes" id="UP000019151"/>
    </source>
</evidence>
<dbReference type="HOGENOM" id="CLU_1259916_0_0_0"/>
<dbReference type="PROSITE" id="PS51257">
    <property type="entry name" value="PROKAR_LIPOPROTEIN"/>
    <property type="match status" value="1"/>
</dbReference>
<dbReference type="Proteomes" id="UP000019151">
    <property type="component" value="Chromosome"/>
</dbReference>
<keyword evidence="1" id="KW-0732">Signal</keyword>
<dbReference type="eggNOG" id="ENOG502ZR6Y">
    <property type="taxonomic scope" value="Bacteria"/>
</dbReference>
<protein>
    <recommendedName>
        <fullName evidence="4">Lipoprotein</fullName>
    </recommendedName>
</protein>
<evidence type="ECO:0000256" key="1">
    <source>
        <dbReference type="SAM" id="SignalP"/>
    </source>
</evidence>
<organism evidence="2 3">
    <name type="scientific">Gemmatirosa kalamazoonensis</name>
    <dbReference type="NCBI Taxonomy" id="861299"/>
    <lineage>
        <taxon>Bacteria</taxon>
        <taxon>Pseudomonadati</taxon>
        <taxon>Gemmatimonadota</taxon>
        <taxon>Gemmatimonadia</taxon>
        <taxon>Gemmatimonadales</taxon>
        <taxon>Gemmatimonadaceae</taxon>
        <taxon>Gemmatirosa</taxon>
    </lineage>
</organism>
<reference evidence="2 3" key="1">
    <citation type="journal article" date="2014" name="Genome Announc.">
        <title>Genome Sequence and Methylome of Soil Bacterium Gemmatirosa kalamazoonensis KBS708T, a Member of the Rarely Cultivated Gemmatimonadetes Phylum.</title>
        <authorList>
            <person name="Debruyn J.M."/>
            <person name="Radosevich M."/>
            <person name="Wommack K.E."/>
            <person name="Polson S.W."/>
            <person name="Hauser L.J."/>
            <person name="Fawaz M.N."/>
            <person name="Korlach J."/>
            <person name="Tsai Y.C."/>
        </authorList>
    </citation>
    <scope>NUCLEOTIDE SEQUENCE [LARGE SCALE GENOMIC DNA]</scope>
    <source>
        <strain evidence="2 3">KBS708</strain>
    </source>
</reference>
<sequence length="198" mass="20567">MKRTLLATLATLLVGGVVSACSDASRSPVAPREPAAPNALLGLNLGGTTQQVYGALWKTPLTQDVHASATIGPLGGTLRLPATGLTVVVPPGAVLKNTTFGVTALAGRIVAYDFQPAGTRFLVPLVVTQSSAPIDMTPPLLNLKLMRPGYFKSATDLNQSAGTATVSELLPGITIDLLGNINYTIPHFSGYIVSWAFE</sequence>
<dbReference type="KEGG" id="gba:J421_2102"/>
<dbReference type="InParanoid" id="W0REW2"/>
<dbReference type="AlphaFoldDB" id="W0REW2"/>
<proteinExistence type="predicted"/>
<evidence type="ECO:0000313" key="2">
    <source>
        <dbReference type="EMBL" id="AHG89639.1"/>
    </source>
</evidence>
<evidence type="ECO:0008006" key="4">
    <source>
        <dbReference type="Google" id="ProtNLM"/>
    </source>
</evidence>
<feature type="chain" id="PRO_5004794039" description="Lipoprotein" evidence="1">
    <location>
        <begin position="21"/>
        <end position="198"/>
    </location>
</feature>
<dbReference type="EMBL" id="CP007128">
    <property type="protein sequence ID" value="AHG89639.1"/>
    <property type="molecule type" value="Genomic_DNA"/>
</dbReference>
<dbReference type="RefSeq" id="WP_148306251.1">
    <property type="nucleotide sequence ID" value="NZ_CP007128.1"/>
</dbReference>
<gene>
    <name evidence="2" type="ORF">J421_2102</name>
</gene>
<name>W0REW2_9BACT</name>
<accession>W0REW2</accession>
<keyword evidence="3" id="KW-1185">Reference proteome</keyword>
<feature type="signal peptide" evidence="1">
    <location>
        <begin position="1"/>
        <end position="20"/>
    </location>
</feature>
<dbReference type="Gene3D" id="2.60.220.30">
    <property type="match status" value="1"/>
</dbReference>